<name>A0ABS6JW46_9BACI</name>
<reference evidence="1 2" key="1">
    <citation type="submission" date="2021-06" db="EMBL/GenBank/DDBJ databases">
        <title>Bacillus sp. RD4P76, an endophyte from a halophyte.</title>
        <authorList>
            <person name="Sun J.-Q."/>
        </authorList>
    </citation>
    <scope>NUCLEOTIDE SEQUENCE [LARGE SCALE GENOMIC DNA]</scope>
    <source>
        <strain evidence="1 2">JCM 17098</strain>
    </source>
</reference>
<evidence type="ECO:0000313" key="1">
    <source>
        <dbReference type="EMBL" id="MBU9722779.1"/>
    </source>
</evidence>
<organism evidence="1 2">
    <name type="scientific">Evansella alkalicola</name>
    <dbReference type="NCBI Taxonomy" id="745819"/>
    <lineage>
        <taxon>Bacteria</taxon>
        <taxon>Bacillati</taxon>
        <taxon>Bacillota</taxon>
        <taxon>Bacilli</taxon>
        <taxon>Bacillales</taxon>
        <taxon>Bacillaceae</taxon>
        <taxon>Evansella</taxon>
    </lineage>
</organism>
<evidence type="ECO:0000313" key="2">
    <source>
        <dbReference type="Proteomes" id="UP000790580"/>
    </source>
</evidence>
<comment type="caution">
    <text evidence="1">The sequence shown here is derived from an EMBL/GenBank/DDBJ whole genome shotgun (WGS) entry which is preliminary data.</text>
</comment>
<dbReference type="RefSeq" id="WP_176371501.1">
    <property type="nucleotide sequence ID" value="NZ_JAHQCR010000060.1"/>
</dbReference>
<gene>
    <name evidence="1" type="ORF">KS407_15290</name>
</gene>
<accession>A0ABS6JW46</accession>
<keyword evidence="2" id="KW-1185">Reference proteome</keyword>
<dbReference type="Proteomes" id="UP000790580">
    <property type="component" value="Unassembled WGS sequence"/>
</dbReference>
<sequence length="57" mass="7004">MTKIKVEFHNILSDFYIYRSSKSKSELKRAQYYQKAFLHNKKYLNHLYLKTMKNQSV</sequence>
<protein>
    <submittedName>
        <fullName evidence="1">Uncharacterized protein</fullName>
    </submittedName>
</protein>
<dbReference type="EMBL" id="JAHQCR010000060">
    <property type="protein sequence ID" value="MBU9722779.1"/>
    <property type="molecule type" value="Genomic_DNA"/>
</dbReference>
<proteinExistence type="predicted"/>